<gene>
    <name evidence="2" type="ORF">N825_10960</name>
</gene>
<feature type="transmembrane region" description="Helical" evidence="1">
    <location>
        <begin position="79"/>
        <end position="104"/>
    </location>
</feature>
<protein>
    <submittedName>
        <fullName evidence="2">Uncharacterized protein</fullName>
    </submittedName>
</protein>
<dbReference type="EMBL" id="AVFL01000016">
    <property type="protein sequence ID" value="EWY38702.1"/>
    <property type="molecule type" value="Genomic_DNA"/>
</dbReference>
<reference evidence="2 3" key="1">
    <citation type="submission" date="2013-08" db="EMBL/GenBank/DDBJ databases">
        <title>The genome sequence of Skermanella stibiiresistens.</title>
        <authorList>
            <person name="Zhu W."/>
            <person name="Wang G."/>
        </authorList>
    </citation>
    <scope>NUCLEOTIDE SEQUENCE [LARGE SCALE GENOMIC DNA]</scope>
    <source>
        <strain evidence="2 3">SB22</strain>
    </source>
</reference>
<dbReference type="AlphaFoldDB" id="W9H1X5"/>
<keyword evidence="1" id="KW-0472">Membrane</keyword>
<evidence type="ECO:0000313" key="3">
    <source>
        <dbReference type="Proteomes" id="UP000019486"/>
    </source>
</evidence>
<dbReference type="Proteomes" id="UP000019486">
    <property type="component" value="Unassembled WGS sequence"/>
</dbReference>
<organism evidence="2 3">
    <name type="scientific">Skermanella stibiiresistens SB22</name>
    <dbReference type="NCBI Taxonomy" id="1385369"/>
    <lineage>
        <taxon>Bacteria</taxon>
        <taxon>Pseudomonadati</taxon>
        <taxon>Pseudomonadota</taxon>
        <taxon>Alphaproteobacteria</taxon>
        <taxon>Rhodospirillales</taxon>
        <taxon>Azospirillaceae</taxon>
        <taxon>Skermanella</taxon>
    </lineage>
</organism>
<feature type="transmembrane region" description="Helical" evidence="1">
    <location>
        <begin position="20"/>
        <end position="39"/>
    </location>
</feature>
<keyword evidence="1" id="KW-0812">Transmembrane</keyword>
<dbReference type="STRING" id="1385369.N825_10960"/>
<keyword evidence="3" id="KW-1185">Reference proteome</keyword>
<evidence type="ECO:0000256" key="1">
    <source>
        <dbReference type="SAM" id="Phobius"/>
    </source>
</evidence>
<evidence type="ECO:0000313" key="2">
    <source>
        <dbReference type="EMBL" id="EWY38702.1"/>
    </source>
</evidence>
<proteinExistence type="predicted"/>
<name>W9H1X5_9PROT</name>
<dbReference type="PATRIC" id="fig|1385369.3.peg.4171"/>
<comment type="caution">
    <text evidence="2">The sequence shown here is derived from an EMBL/GenBank/DDBJ whole genome shotgun (WGS) entry which is preliminary data.</text>
</comment>
<keyword evidence="1" id="KW-1133">Transmembrane helix</keyword>
<feature type="transmembrane region" description="Helical" evidence="1">
    <location>
        <begin position="51"/>
        <end position="73"/>
    </location>
</feature>
<accession>W9H1X5</accession>
<sequence>MTGMSVGLYMGLAHDFTLAPAHAHLNLLGWVTMSLYGLYHRGRDKRPAALAWTQVGTGVVGFIGMSGGLAVTLTIGGPVALGVTLAGAAMAILSMTLFMAVVIGDGLLSGRDARLSGVRRVGEITAFGEGTSFTRS</sequence>